<reference evidence="1" key="1">
    <citation type="journal article" date="2019" name="bioRxiv">
        <title>The Genome of the Zebra Mussel, Dreissena polymorpha: A Resource for Invasive Species Research.</title>
        <authorList>
            <person name="McCartney M.A."/>
            <person name="Auch B."/>
            <person name="Kono T."/>
            <person name="Mallez S."/>
            <person name="Zhang Y."/>
            <person name="Obille A."/>
            <person name="Becker A."/>
            <person name="Abrahante J.E."/>
            <person name="Garbe J."/>
            <person name="Badalamenti J.P."/>
            <person name="Herman A."/>
            <person name="Mangelson H."/>
            <person name="Liachko I."/>
            <person name="Sullivan S."/>
            <person name="Sone E.D."/>
            <person name="Koren S."/>
            <person name="Silverstein K.A.T."/>
            <person name="Beckman K.B."/>
            <person name="Gohl D.M."/>
        </authorList>
    </citation>
    <scope>NUCLEOTIDE SEQUENCE</scope>
    <source>
        <strain evidence="1">Duluth1</strain>
        <tissue evidence="1">Whole animal</tissue>
    </source>
</reference>
<dbReference type="Proteomes" id="UP000828390">
    <property type="component" value="Unassembled WGS sequence"/>
</dbReference>
<reference evidence="1" key="2">
    <citation type="submission" date="2020-11" db="EMBL/GenBank/DDBJ databases">
        <authorList>
            <person name="McCartney M.A."/>
            <person name="Auch B."/>
            <person name="Kono T."/>
            <person name="Mallez S."/>
            <person name="Becker A."/>
            <person name="Gohl D.M."/>
            <person name="Silverstein K.A.T."/>
            <person name="Koren S."/>
            <person name="Bechman K.B."/>
            <person name="Herman A."/>
            <person name="Abrahante J.E."/>
            <person name="Garbe J."/>
        </authorList>
    </citation>
    <scope>NUCLEOTIDE SEQUENCE</scope>
    <source>
        <strain evidence="1">Duluth1</strain>
        <tissue evidence="1">Whole animal</tissue>
    </source>
</reference>
<dbReference type="EMBL" id="JAIWYP010000003">
    <property type="protein sequence ID" value="KAH3853350.1"/>
    <property type="molecule type" value="Genomic_DNA"/>
</dbReference>
<dbReference type="AlphaFoldDB" id="A0A9D4R4X9"/>
<evidence type="ECO:0000313" key="1">
    <source>
        <dbReference type="EMBL" id="KAH3853350.1"/>
    </source>
</evidence>
<comment type="caution">
    <text evidence="1">The sequence shown here is derived from an EMBL/GenBank/DDBJ whole genome shotgun (WGS) entry which is preliminary data.</text>
</comment>
<proteinExistence type="predicted"/>
<organism evidence="1 2">
    <name type="scientific">Dreissena polymorpha</name>
    <name type="common">Zebra mussel</name>
    <name type="synonym">Mytilus polymorpha</name>
    <dbReference type="NCBI Taxonomy" id="45954"/>
    <lineage>
        <taxon>Eukaryota</taxon>
        <taxon>Metazoa</taxon>
        <taxon>Spiralia</taxon>
        <taxon>Lophotrochozoa</taxon>
        <taxon>Mollusca</taxon>
        <taxon>Bivalvia</taxon>
        <taxon>Autobranchia</taxon>
        <taxon>Heteroconchia</taxon>
        <taxon>Euheterodonta</taxon>
        <taxon>Imparidentia</taxon>
        <taxon>Neoheterodontei</taxon>
        <taxon>Myida</taxon>
        <taxon>Dreissenoidea</taxon>
        <taxon>Dreissenidae</taxon>
        <taxon>Dreissena</taxon>
    </lineage>
</organism>
<evidence type="ECO:0000313" key="2">
    <source>
        <dbReference type="Proteomes" id="UP000828390"/>
    </source>
</evidence>
<gene>
    <name evidence="1" type="ORF">DPMN_095872</name>
</gene>
<accession>A0A9D4R4X9</accession>
<name>A0A9D4R4X9_DREPO</name>
<sequence>MFYYSHIWITSLPPDIIKTNVLTKFHDDRTINVTFRVLVKITAKNLLTRFHDDPTINVTSRVFTRFNNGTINVASRVFTRRMWTRHNERRTQGNHKSSP</sequence>
<keyword evidence="2" id="KW-1185">Reference proteome</keyword>
<protein>
    <submittedName>
        <fullName evidence="1">Uncharacterized protein</fullName>
    </submittedName>
</protein>